<dbReference type="InterPro" id="IPR038606">
    <property type="entry name" value="To_sf"/>
</dbReference>
<feature type="chain" id="PRO_5013508160" evidence="1">
    <location>
        <begin position="20"/>
        <end position="261"/>
    </location>
</feature>
<dbReference type="Pfam" id="PF06585">
    <property type="entry name" value="JHBP"/>
    <property type="match status" value="1"/>
</dbReference>
<dbReference type="PANTHER" id="PTHR11008">
    <property type="entry name" value="PROTEIN TAKEOUT-LIKE PROTEIN"/>
    <property type="match status" value="1"/>
</dbReference>
<dbReference type="EMBL" id="NWSH01000154">
    <property type="protein sequence ID" value="PCG78992.1"/>
    <property type="molecule type" value="Genomic_DNA"/>
</dbReference>
<name>A0A2A4K5N7_HELVI</name>
<dbReference type="EMBL" id="NWSH01000154">
    <property type="protein sequence ID" value="PCG78993.1"/>
    <property type="molecule type" value="Genomic_DNA"/>
</dbReference>
<evidence type="ECO:0000256" key="1">
    <source>
        <dbReference type="SAM" id="SignalP"/>
    </source>
</evidence>
<protein>
    <submittedName>
        <fullName evidence="2">Uncharacterized protein</fullName>
    </submittedName>
</protein>
<reference evidence="2" key="1">
    <citation type="submission" date="2017-09" db="EMBL/GenBank/DDBJ databases">
        <title>Contemporary evolution of a Lepidopteran species, Heliothis virescens, in response to modern agricultural practices.</title>
        <authorList>
            <person name="Fritz M.L."/>
            <person name="Deyonke A.M."/>
            <person name="Papanicolaou A."/>
            <person name="Micinski S."/>
            <person name="Westbrook J."/>
            <person name="Gould F."/>
        </authorList>
    </citation>
    <scope>NUCLEOTIDE SEQUENCE [LARGE SCALE GENOMIC DNA]</scope>
    <source>
        <strain evidence="2">HvINT-</strain>
        <tissue evidence="2">Whole body</tissue>
    </source>
</reference>
<dbReference type="InterPro" id="IPR010562">
    <property type="entry name" value="Haemolymph_juvenile_hormone-bd"/>
</dbReference>
<accession>A0A2A4K5N7</accession>
<dbReference type="PANTHER" id="PTHR11008:SF32">
    <property type="entry name" value="CIRCADIAN CLOCK-CONTROLLED PROTEIN DAYWAKE-RELATED"/>
    <property type="match status" value="1"/>
</dbReference>
<organism evidence="2">
    <name type="scientific">Heliothis virescens</name>
    <name type="common">Tobacco budworm moth</name>
    <dbReference type="NCBI Taxonomy" id="7102"/>
    <lineage>
        <taxon>Eukaryota</taxon>
        <taxon>Metazoa</taxon>
        <taxon>Ecdysozoa</taxon>
        <taxon>Arthropoda</taxon>
        <taxon>Hexapoda</taxon>
        <taxon>Insecta</taxon>
        <taxon>Pterygota</taxon>
        <taxon>Neoptera</taxon>
        <taxon>Endopterygota</taxon>
        <taxon>Lepidoptera</taxon>
        <taxon>Glossata</taxon>
        <taxon>Ditrysia</taxon>
        <taxon>Noctuoidea</taxon>
        <taxon>Noctuidae</taxon>
        <taxon>Heliothinae</taxon>
        <taxon>Heliothis</taxon>
    </lineage>
</organism>
<feature type="signal peptide" evidence="1">
    <location>
        <begin position="1"/>
        <end position="19"/>
    </location>
</feature>
<evidence type="ECO:0000313" key="2">
    <source>
        <dbReference type="EMBL" id="PCG78992.1"/>
    </source>
</evidence>
<sequence>MLQFKVLLLISAIFAICESAAIIDKINKKCSISDNDCLKDLYTEILLDVADNGVPEMDIPKLDPFAVKNKEIEVLGMIKVALIDGSAKGFKNCHTTSYSNDIETQRTLVELICDSFAVEGNYKIESTPAFLALIGGISVHGQGKGAVVIDKVKLNLDLAFEVKKLDDGELHTLVIPEDSTYTFEVLEKVTFSADNLFIGKQDISAVAVNIGNENWEFIAKSFGKSIIDKALEVFYVNCNKFLSKIPIKDIITEDLSPYVKN</sequence>
<dbReference type="AlphaFoldDB" id="A0A2A4K5N7"/>
<comment type="caution">
    <text evidence="2">The sequence shown here is derived from an EMBL/GenBank/DDBJ whole genome shotgun (WGS) entry which is preliminary data.</text>
</comment>
<dbReference type="SMART" id="SM00700">
    <property type="entry name" value="JHBP"/>
    <property type="match status" value="1"/>
</dbReference>
<dbReference type="GO" id="GO:0005615">
    <property type="term" value="C:extracellular space"/>
    <property type="evidence" value="ECO:0007669"/>
    <property type="project" value="TreeGrafter"/>
</dbReference>
<gene>
    <name evidence="2" type="ORF">B5V51_2404</name>
</gene>
<proteinExistence type="predicted"/>
<keyword evidence="1" id="KW-0732">Signal</keyword>
<dbReference type="Gene3D" id="3.15.10.30">
    <property type="entry name" value="Haemolymph juvenile hormone binding protein"/>
    <property type="match status" value="1"/>
</dbReference>